<evidence type="ECO:0000313" key="13">
    <source>
        <dbReference type="Proteomes" id="UP001371218"/>
    </source>
</evidence>
<evidence type="ECO:0000256" key="8">
    <source>
        <dbReference type="ARBA" id="ARBA00039866"/>
    </source>
</evidence>
<proteinExistence type="inferred from homology"/>
<keyword evidence="5 12" id="KW-0012">Acyltransferase</keyword>
<feature type="compositionally biased region" description="Low complexity" evidence="11">
    <location>
        <begin position="52"/>
        <end position="62"/>
    </location>
</feature>
<keyword evidence="4" id="KW-0443">Lipid metabolism</keyword>
<evidence type="ECO:0000256" key="7">
    <source>
        <dbReference type="ARBA" id="ARBA00039058"/>
    </source>
</evidence>
<dbReference type="Proteomes" id="UP001371218">
    <property type="component" value="Unassembled WGS sequence"/>
</dbReference>
<keyword evidence="2" id="KW-0444">Lipid biosynthesis</keyword>
<dbReference type="RefSeq" id="WP_341425107.1">
    <property type="nucleotide sequence ID" value="NZ_JBBUTG010000003.1"/>
</dbReference>
<keyword evidence="13" id="KW-1185">Reference proteome</keyword>
<accession>A0ABU9BQF5</accession>
<keyword evidence="3 12" id="KW-0808">Transferase</keyword>
<reference evidence="12 13" key="1">
    <citation type="submission" date="2024-04" db="EMBL/GenBank/DDBJ databases">
        <title>Novel species of the genus Ideonella isolated from streams.</title>
        <authorList>
            <person name="Lu H."/>
        </authorList>
    </citation>
    <scope>NUCLEOTIDE SEQUENCE [LARGE SCALE GENOMIC DNA]</scope>
    <source>
        <strain evidence="12 13">DXS29W</strain>
    </source>
</reference>
<evidence type="ECO:0000256" key="6">
    <source>
        <dbReference type="ARBA" id="ARBA00038095"/>
    </source>
</evidence>
<evidence type="ECO:0000256" key="1">
    <source>
        <dbReference type="ARBA" id="ARBA00005189"/>
    </source>
</evidence>
<comment type="function">
    <text evidence="9">Catalyzes the first step in the biosynthesis of ornithine lipids, which are phosphorus-free membrane lipids. Catalyzes the 3-hydroxyacyl-acyl carrier protein-dependent acylation of ornithine to form lyso-ornithine lipid (LOL).</text>
</comment>
<dbReference type="EMBL" id="JBBUTG010000003">
    <property type="protein sequence ID" value="MEK8030748.1"/>
    <property type="molecule type" value="Genomic_DNA"/>
</dbReference>
<dbReference type="InterPro" id="IPR052351">
    <property type="entry name" value="Ornithine_N-alpha-AT"/>
</dbReference>
<comment type="pathway">
    <text evidence="1">Lipid metabolism.</text>
</comment>
<sequence length="310" mass="34030">MKELPNPTMPLVSLLNLGFRRQPRAPAVPERRGLNDTPSRHEPSPTPTGWHATPPVAAPEPQAAREPEFEVLWARHADEVRSAQRLRHDVFVGEMGARLTPPPSAPAGHDVDLFDDFCEHLLVRTLATDEAPAQVIGTYRVLTPTAARRAGGYYSETEFDLTRLRPLRDSMAELGRSCVHPEHRSGGVILALWGALAAFMSANRLDSVVGCASIGMRDGGHTAASLWHKLQASHLASLEHQVRPRLPLPVDDLDQTLDVEPPALVKGYLRCGAKVLGAPAWDPDFNTADLPLLLRLSDLPARYRRHFLGA</sequence>
<organism evidence="12 13">
    <name type="scientific">Ideonella lacteola</name>
    <dbReference type="NCBI Taxonomy" id="2984193"/>
    <lineage>
        <taxon>Bacteria</taxon>
        <taxon>Pseudomonadati</taxon>
        <taxon>Pseudomonadota</taxon>
        <taxon>Betaproteobacteria</taxon>
        <taxon>Burkholderiales</taxon>
        <taxon>Sphaerotilaceae</taxon>
        <taxon>Ideonella</taxon>
    </lineage>
</organism>
<evidence type="ECO:0000256" key="3">
    <source>
        <dbReference type="ARBA" id="ARBA00022679"/>
    </source>
</evidence>
<comment type="catalytic activity">
    <reaction evidence="10">
        <text>a (3R)-hydroxyacyl-[ACP] + L-ornithine = a lyso-ornithine lipid + holo-[ACP] + H(+)</text>
        <dbReference type="Rhea" id="RHEA:20633"/>
        <dbReference type="Rhea" id="RHEA-COMP:9685"/>
        <dbReference type="Rhea" id="RHEA-COMP:9945"/>
        <dbReference type="ChEBI" id="CHEBI:15378"/>
        <dbReference type="ChEBI" id="CHEBI:46911"/>
        <dbReference type="ChEBI" id="CHEBI:64479"/>
        <dbReference type="ChEBI" id="CHEBI:78827"/>
        <dbReference type="ChEBI" id="CHEBI:138482"/>
        <dbReference type="EC" id="2.3.2.30"/>
    </reaction>
    <physiologicalReaction direction="left-to-right" evidence="10">
        <dbReference type="Rhea" id="RHEA:20634"/>
    </physiologicalReaction>
</comment>
<evidence type="ECO:0000256" key="11">
    <source>
        <dbReference type="SAM" id="MobiDB-lite"/>
    </source>
</evidence>
<name>A0ABU9BQF5_9BURK</name>
<dbReference type="InterPro" id="IPR016181">
    <property type="entry name" value="Acyl_CoA_acyltransferase"/>
</dbReference>
<evidence type="ECO:0000256" key="2">
    <source>
        <dbReference type="ARBA" id="ARBA00022516"/>
    </source>
</evidence>
<evidence type="ECO:0000256" key="5">
    <source>
        <dbReference type="ARBA" id="ARBA00023315"/>
    </source>
</evidence>
<comment type="similarity">
    <text evidence="6">Belongs to the acetyltransferase family. OlsB subfamily.</text>
</comment>
<dbReference type="Gene3D" id="3.40.630.30">
    <property type="match status" value="1"/>
</dbReference>
<dbReference type="GO" id="GO:0016746">
    <property type="term" value="F:acyltransferase activity"/>
    <property type="evidence" value="ECO:0007669"/>
    <property type="project" value="UniProtKB-KW"/>
</dbReference>
<dbReference type="EC" id="2.3.2.30" evidence="7"/>
<comment type="caution">
    <text evidence="12">The sequence shown here is derived from an EMBL/GenBank/DDBJ whole genome shotgun (WGS) entry which is preliminary data.</text>
</comment>
<evidence type="ECO:0000313" key="12">
    <source>
        <dbReference type="EMBL" id="MEK8030748.1"/>
    </source>
</evidence>
<evidence type="ECO:0000256" key="9">
    <source>
        <dbReference type="ARBA" id="ARBA00045724"/>
    </source>
</evidence>
<evidence type="ECO:0000256" key="10">
    <source>
        <dbReference type="ARBA" id="ARBA00047785"/>
    </source>
</evidence>
<feature type="compositionally biased region" description="Basic and acidic residues" evidence="11">
    <location>
        <begin position="29"/>
        <end position="43"/>
    </location>
</feature>
<dbReference type="Pfam" id="PF13444">
    <property type="entry name" value="Acetyltransf_5"/>
    <property type="match status" value="1"/>
</dbReference>
<feature type="region of interest" description="Disordered" evidence="11">
    <location>
        <begin position="20"/>
        <end position="63"/>
    </location>
</feature>
<dbReference type="PANTHER" id="PTHR37323:SF1">
    <property type="entry name" value="L-ORNITHINE N(ALPHA)-ACYLTRANSFERASE"/>
    <property type="match status" value="1"/>
</dbReference>
<evidence type="ECO:0000256" key="4">
    <source>
        <dbReference type="ARBA" id="ARBA00023098"/>
    </source>
</evidence>
<dbReference type="PANTHER" id="PTHR37323">
    <property type="entry name" value="GCN5-RELATED N-ACETYLTRANSFERASE"/>
    <property type="match status" value="1"/>
</dbReference>
<dbReference type="SUPFAM" id="SSF55729">
    <property type="entry name" value="Acyl-CoA N-acyltransferases (Nat)"/>
    <property type="match status" value="1"/>
</dbReference>
<gene>
    <name evidence="12" type="ORF">AACH06_07910</name>
</gene>
<protein>
    <recommendedName>
        <fullName evidence="8">L-ornithine N(alpha)-acyltransferase</fullName>
        <ecNumber evidence="7">2.3.2.30</ecNumber>
    </recommendedName>
</protein>